<evidence type="ECO:0000256" key="6">
    <source>
        <dbReference type="ARBA" id="ARBA00023136"/>
    </source>
</evidence>
<keyword evidence="4 8" id="KW-0812">Transmembrane</keyword>
<dbReference type="Proteomes" id="UP000198942">
    <property type="component" value="Unassembled WGS sequence"/>
</dbReference>
<organism evidence="12 13">
    <name type="scientific">Mucilaginibacter gossypiicola</name>
    <dbReference type="NCBI Taxonomy" id="551995"/>
    <lineage>
        <taxon>Bacteria</taxon>
        <taxon>Pseudomonadati</taxon>
        <taxon>Bacteroidota</taxon>
        <taxon>Sphingobacteriia</taxon>
        <taxon>Sphingobacteriales</taxon>
        <taxon>Sphingobacteriaceae</taxon>
        <taxon>Mucilaginibacter</taxon>
    </lineage>
</organism>
<name>A0A1H7ZYQ5_9SPHI</name>
<dbReference type="InterPro" id="IPR039426">
    <property type="entry name" value="TonB-dep_rcpt-like"/>
</dbReference>
<proteinExistence type="inferred from homology"/>
<evidence type="ECO:0000256" key="4">
    <source>
        <dbReference type="ARBA" id="ARBA00022692"/>
    </source>
</evidence>
<gene>
    <name evidence="12" type="ORF">SAMN05192574_101232</name>
</gene>
<evidence type="ECO:0000256" key="1">
    <source>
        <dbReference type="ARBA" id="ARBA00004571"/>
    </source>
</evidence>
<dbReference type="GO" id="GO:0009279">
    <property type="term" value="C:cell outer membrane"/>
    <property type="evidence" value="ECO:0007669"/>
    <property type="project" value="UniProtKB-SubCell"/>
</dbReference>
<keyword evidence="6 8" id="KW-0472">Membrane</keyword>
<dbReference type="AlphaFoldDB" id="A0A1H7ZYQ5"/>
<dbReference type="Gene3D" id="2.170.130.10">
    <property type="entry name" value="TonB-dependent receptor, plug domain"/>
    <property type="match status" value="1"/>
</dbReference>
<evidence type="ECO:0000256" key="8">
    <source>
        <dbReference type="PROSITE-ProRule" id="PRU01360"/>
    </source>
</evidence>
<evidence type="ECO:0000256" key="5">
    <source>
        <dbReference type="ARBA" id="ARBA00023077"/>
    </source>
</evidence>
<evidence type="ECO:0000313" key="13">
    <source>
        <dbReference type="Proteomes" id="UP000198942"/>
    </source>
</evidence>
<dbReference type="PROSITE" id="PS52016">
    <property type="entry name" value="TONB_DEPENDENT_REC_3"/>
    <property type="match status" value="1"/>
</dbReference>
<comment type="subcellular location">
    <subcellularLocation>
        <location evidence="1 8">Cell outer membrane</location>
        <topology evidence="1 8">Multi-pass membrane protein</topology>
    </subcellularLocation>
</comment>
<dbReference type="OrthoDB" id="9768177at2"/>
<dbReference type="InterPro" id="IPR037066">
    <property type="entry name" value="Plug_dom_sf"/>
</dbReference>
<evidence type="ECO:0000256" key="2">
    <source>
        <dbReference type="ARBA" id="ARBA00022448"/>
    </source>
</evidence>
<evidence type="ECO:0000256" key="9">
    <source>
        <dbReference type="RuleBase" id="RU003357"/>
    </source>
</evidence>
<reference evidence="13" key="1">
    <citation type="submission" date="2016-10" db="EMBL/GenBank/DDBJ databases">
        <authorList>
            <person name="Varghese N."/>
            <person name="Submissions S."/>
        </authorList>
    </citation>
    <scope>NUCLEOTIDE SEQUENCE [LARGE SCALE GENOMIC DNA]</scope>
    <source>
        <strain evidence="13">Gh-48</strain>
    </source>
</reference>
<feature type="domain" description="TonB-dependent receptor-like beta-barrel" evidence="10">
    <location>
        <begin position="483"/>
        <end position="1050"/>
    </location>
</feature>
<evidence type="ECO:0000259" key="10">
    <source>
        <dbReference type="Pfam" id="PF00593"/>
    </source>
</evidence>
<sequence>MRISFLLISISITIGLVSVKATELAAQGVNTRLDITIGNEDLSSVIKKLEQKANVAFAYDEVFLKLADKHTNAASYQNESLKNILTALLKGQEIGFKEQAGNIILYRQFTGRISGRITDESGQPLPGASVSIVGTSFGMMTDADGKYNISLPEGTYTVAASFVGYTRVESANVTINGNQVTTLNIRLVAGNQLKEVTVSYGKQRIKEVTGSLTQVDAAPLQDMPVMQFAQQLQGKAAGVQIAQSSGQPGRGVEFRIRGAASFYASNQPLVVIDGTPVTGSINNMNPAEIESFSILKDASATALYGSRAANGVILITTKHAKPGDAQIEFNANYGVQKIPGERVPKMMDARGFAQYMNEKFADSRQYEPGYTTATPADYLNPEQYGEGTNWYKLLTRTAPIQSYDITIRSAREKSSSTVMAGYQEQQGVLINTGTKLFSLRINQDLSLSNNKLKIGFNLAPSYRLDHNNRLGTDGVGGLFERIFEASPLKSPYNADGSYNRDTYSPGMVAYINPLAQFNLTNDDYKTTRILANGYLNYEFLTGLSIKTNVAIDKGGETRQYFQSGVVTSTIGQATGTNSSVDNGSYTAEANLVYRKSFGDHNFEALAGYSAQKYSGTNNTLTGLGYPSDDISYLTAATSLSAGNSTYTAYSLLSTIGRLNYNYKGKYLLQGAIRRDGSSRFGSNQSYGNFPSVSAGWVVSDEKFMDRFSFLNLMKIRASYGVTGNNFFPGYYDAQATIGKYYYEFGGAAVAGQTINRLANDDLRWERNKQFDLGFDLSLFNNRLNFTYDYYHKISDGLIMQRPIPKASGFTSILDNVGAIELWGHEFTVNSNNLTGKLKWTTNLNVSFDRNMIKNLVSPGYIRRNNTVSSDYFRQQEGHHLGEFYGFVFLGLYKDANDLANSAKYGSASDVGTIKVKDINGDGVIDDVNDRTFIGDPTPTFTGGLTNNFVYKNWDLNIHMSFSVGGKILNAAKWAYQTNLDGSRVMLAAAADRWRSPENPGSGVYPRTKTGTTAMGRQVNSQWVEDGSYLTAKNISLGYRFNLGEKFLVRSLRVYTSVQQAFVLTKYSGMNPEINFAGLDPTLGIGVDENAYPIPRTFSFGASATFK</sequence>
<evidence type="ECO:0000256" key="3">
    <source>
        <dbReference type="ARBA" id="ARBA00022452"/>
    </source>
</evidence>
<dbReference type="EMBL" id="FOCL01000001">
    <property type="protein sequence ID" value="SEM62708.1"/>
    <property type="molecule type" value="Genomic_DNA"/>
</dbReference>
<dbReference type="SUPFAM" id="SSF56935">
    <property type="entry name" value="Porins"/>
    <property type="match status" value="1"/>
</dbReference>
<dbReference type="InterPro" id="IPR023997">
    <property type="entry name" value="TonB-dep_OMP_SusC/RagA_CS"/>
</dbReference>
<dbReference type="InterPro" id="IPR036942">
    <property type="entry name" value="Beta-barrel_TonB_sf"/>
</dbReference>
<evidence type="ECO:0000256" key="7">
    <source>
        <dbReference type="ARBA" id="ARBA00023237"/>
    </source>
</evidence>
<dbReference type="NCBIfam" id="TIGR04056">
    <property type="entry name" value="OMP_RagA_SusC"/>
    <property type="match status" value="1"/>
</dbReference>
<dbReference type="Gene3D" id="2.60.40.1120">
    <property type="entry name" value="Carboxypeptidase-like, regulatory domain"/>
    <property type="match status" value="1"/>
</dbReference>
<dbReference type="NCBIfam" id="TIGR04057">
    <property type="entry name" value="SusC_RagA_signa"/>
    <property type="match status" value="1"/>
</dbReference>
<accession>A0A1H7ZYQ5</accession>
<keyword evidence="13" id="KW-1185">Reference proteome</keyword>
<comment type="similarity">
    <text evidence="8 9">Belongs to the TonB-dependent receptor family.</text>
</comment>
<feature type="domain" description="TonB-dependent receptor plug" evidence="11">
    <location>
        <begin position="205"/>
        <end position="312"/>
    </location>
</feature>
<dbReference type="Pfam" id="PF00593">
    <property type="entry name" value="TonB_dep_Rec_b-barrel"/>
    <property type="match status" value="1"/>
</dbReference>
<dbReference type="SUPFAM" id="SSF49464">
    <property type="entry name" value="Carboxypeptidase regulatory domain-like"/>
    <property type="match status" value="1"/>
</dbReference>
<dbReference type="Pfam" id="PF13620">
    <property type="entry name" value="CarboxypepD_reg"/>
    <property type="match status" value="1"/>
</dbReference>
<keyword evidence="5 9" id="KW-0798">TonB box</keyword>
<keyword evidence="3 8" id="KW-1134">Transmembrane beta strand</keyword>
<dbReference type="STRING" id="551995.SAMN05192574_101232"/>
<dbReference type="InterPro" id="IPR012910">
    <property type="entry name" value="Plug_dom"/>
</dbReference>
<keyword evidence="7 8" id="KW-0998">Cell outer membrane</keyword>
<evidence type="ECO:0000259" key="11">
    <source>
        <dbReference type="Pfam" id="PF07715"/>
    </source>
</evidence>
<dbReference type="Gene3D" id="2.40.170.20">
    <property type="entry name" value="TonB-dependent receptor, beta-barrel domain"/>
    <property type="match status" value="1"/>
</dbReference>
<keyword evidence="2 8" id="KW-0813">Transport</keyword>
<protein>
    <submittedName>
        <fullName evidence="12">TonB-linked outer membrane protein, SusC/RagA family</fullName>
    </submittedName>
</protein>
<dbReference type="Pfam" id="PF07715">
    <property type="entry name" value="Plug"/>
    <property type="match status" value="1"/>
</dbReference>
<dbReference type="InterPro" id="IPR000531">
    <property type="entry name" value="Beta-barrel_TonB"/>
</dbReference>
<evidence type="ECO:0000313" key="12">
    <source>
        <dbReference type="EMBL" id="SEM62708.1"/>
    </source>
</evidence>
<dbReference type="InterPro" id="IPR008969">
    <property type="entry name" value="CarboxyPept-like_regulatory"/>
</dbReference>
<dbReference type="InterPro" id="IPR023996">
    <property type="entry name" value="TonB-dep_OMP_SusC/RagA"/>
</dbReference>